<organism evidence="1 2">
    <name type="scientific">Georgenia satyanarayanai</name>
    <dbReference type="NCBI Taxonomy" id="860221"/>
    <lineage>
        <taxon>Bacteria</taxon>
        <taxon>Bacillati</taxon>
        <taxon>Actinomycetota</taxon>
        <taxon>Actinomycetes</taxon>
        <taxon>Micrococcales</taxon>
        <taxon>Bogoriellaceae</taxon>
        <taxon>Georgenia</taxon>
    </lineage>
</organism>
<evidence type="ECO:0000313" key="2">
    <source>
        <dbReference type="Proteomes" id="UP000250222"/>
    </source>
</evidence>
<protein>
    <submittedName>
        <fullName evidence="1">Uncharacterized protein</fullName>
    </submittedName>
</protein>
<proteinExistence type="predicted"/>
<evidence type="ECO:0000313" key="1">
    <source>
        <dbReference type="EMBL" id="SSA46145.1"/>
    </source>
</evidence>
<name>A0A2Y9APR2_9MICO</name>
<sequence length="285" mass="29269">MATLAVLALAGCTSSSGDDTDAAAGLAADAGRELEAVAERLEHFQGFAGDGVLVSPFLARGSAQVPDFDFDVEEGYVLTIYCLGDTGAVDVHIDGEPSGPEPMDCRDGQITMARNAPDMSAAESDILVSAEGEDAYWLAGVTRSTDAYRAVSEDVGSSRGGTIELAVSQTCTLASDADCALVDGEPVTIAPSQFISAGVKEADAVPDGVSSDAVRLQLDDQGASTLHSLSAEVAELGEEGRLLVKVGDEMLSALRVPAALDGSDVQIALGDDTTARSVIERIREG</sequence>
<gene>
    <name evidence="1" type="ORF">SAMN05216184_11573</name>
</gene>
<keyword evidence="2" id="KW-1185">Reference proteome</keyword>
<dbReference type="Proteomes" id="UP000250222">
    <property type="component" value="Unassembled WGS sequence"/>
</dbReference>
<reference evidence="1 2" key="1">
    <citation type="submission" date="2016-10" db="EMBL/GenBank/DDBJ databases">
        <authorList>
            <person name="Cai Z."/>
        </authorList>
    </citation>
    <scope>NUCLEOTIDE SEQUENCE [LARGE SCALE GENOMIC DNA]</scope>
    <source>
        <strain evidence="1 2">CGMCC 1.10826</strain>
    </source>
</reference>
<dbReference type="RefSeq" id="WP_110853511.1">
    <property type="nucleotide sequence ID" value="NZ_QKLZ01000015.1"/>
</dbReference>
<dbReference type="AlphaFoldDB" id="A0A2Y9APR2"/>
<accession>A0A2Y9APR2</accession>
<dbReference type="EMBL" id="UETB01000015">
    <property type="protein sequence ID" value="SSA46145.1"/>
    <property type="molecule type" value="Genomic_DNA"/>
</dbReference>